<feature type="non-terminal residue" evidence="1">
    <location>
        <position position="92"/>
    </location>
</feature>
<evidence type="ECO:0000313" key="1">
    <source>
        <dbReference type="EMBL" id="MED6198884.1"/>
    </source>
</evidence>
<sequence>MKKNKRRDKRTLVVVGPKSPWWRASRRQCGGLSGDGAPRASLTLYQPSSYLKSLRTNMFGLEKFSEMMPRGEGCSRGREERIRVKLCNKMLK</sequence>
<dbReference type="Proteomes" id="UP001341840">
    <property type="component" value="Unassembled WGS sequence"/>
</dbReference>
<comment type="caution">
    <text evidence="1">The sequence shown here is derived from an EMBL/GenBank/DDBJ whole genome shotgun (WGS) entry which is preliminary data.</text>
</comment>
<reference evidence="1 2" key="1">
    <citation type="journal article" date="2023" name="Plants (Basel)">
        <title>Bridging the Gap: Combining Genomics and Transcriptomics Approaches to Understand Stylosanthes scabra, an Orphan Legume from the Brazilian Caatinga.</title>
        <authorList>
            <person name="Ferreira-Neto J.R.C."/>
            <person name="da Silva M.D."/>
            <person name="Binneck E."/>
            <person name="de Melo N.F."/>
            <person name="da Silva R.H."/>
            <person name="de Melo A.L.T.M."/>
            <person name="Pandolfi V."/>
            <person name="Bustamante F.O."/>
            <person name="Brasileiro-Vidal A.C."/>
            <person name="Benko-Iseppon A.M."/>
        </authorList>
    </citation>
    <scope>NUCLEOTIDE SEQUENCE [LARGE SCALE GENOMIC DNA]</scope>
    <source>
        <tissue evidence="1">Leaves</tissue>
    </source>
</reference>
<keyword evidence="2" id="KW-1185">Reference proteome</keyword>
<gene>
    <name evidence="1" type="ORF">PIB30_070799</name>
</gene>
<organism evidence="1 2">
    <name type="scientific">Stylosanthes scabra</name>
    <dbReference type="NCBI Taxonomy" id="79078"/>
    <lineage>
        <taxon>Eukaryota</taxon>
        <taxon>Viridiplantae</taxon>
        <taxon>Streptophyta</taxon>
        <taxon>Embryophyta</taxon>
        <taxon>Tracheophyta</taxon>
        <taxon>Spermatophyta</taxon>
        <taxon>Magnoliopsida</taxon>
        <taxon>eudicotyledons</taxon>
        <taxon>Gunneridae</taxon>
        <taxon>Pentapetalae</taxon>
        <taxon>rosids</taxon>
        <taxon>fabids</taxon>
        <taxon>Fabales</taxon>
        <taxon>Fabaceae</taxon>
        <taxon>Papilionoideae</taxon>
        <taxon>50 kb inversion clade</taxon>
        <taxon>dalbergioids sensu lato</taxon>
        <taxon>Dalbergieae</taxon>
        <taxon>Pterocarpus clade</taxon>
        <taxon>Stylosanthes</taxon>
    </lineage>
</organism>
<proteinExistence type="predicted"/>
<name>A0ABU6XN94_9FABA</name>
<evidence type="ECO:0000313" key="2">
    <source>
        <dbReference type="Proteomes" id="UP001341840"/>
    </source>
</evidence>
<accession>A0ABU6XN94</accession>
<protein>
    <submittedName>
        <fullName evidence="1">Uncharacterized protein</fullName>
    </submittedName>
</protein>
<dbReference type="EMBL" id="JASCZI010212253">
    <property type="protein sequence ID" value="MED6198884.1"/>
    <property type="molecule type" value="Genomic_DNA"/>
</dbReference>